<dbReference type="SMART" id="SM00155">
    <property type="entry name" value="PLDc"/>
    <property type="match status" value="2"/>
</dbReference>
<dbReference type="PANTHER" id="PTHR21248:SF12">
    <property type="entry name" value="CARDIOLIPIN SYNTHASE C"/>
    <property type="match status" value="1"/>
</dbReference>
<feature type="signal peptide" evidence="1">
    <location>
        <begin position="1"/>
        <end position="37"/>
    </location>
</feature>
<dbReference type="GO" id="GO:0030572">
    <property type="term" value="F:phosphatidyltransferase activity"/>
    <property type="evidence" value="ECO:0007669"/>
    <property type="project" value="UniProtKB-ARBA"/>
</dbReference>
<organism evidence="3 4">
    <name type="scientific">Paraburkholderia acidicola</name>
    <dbReference type="NCBI Taxonomy" id="1912599"/>
    <lineage>
        <taxon>Bacteria</taxon>
        <taxon>Pseudomonadati</taxon>
        <taxon>Pseudomonadota</taxon>
        <taxon>Betaproteobacteria</taxon>
        <taxon>Burkholderiales</taxon>
        <taxon>Burkholderiaceae</taxon>
        <taxon>Paraburkholderia</taxon>
    </lineage>
</organism>
<evidence type="ECO:0000313" key="3">
    <source>
        <dbReference type="EMBL" id="PCE27513.1"/>
    </source>
</evidence>
<dbReference type="PANTHER" id="PTHR21248">
    <property type="entry name" value="CARDIOLIPIN SYNTHASE"/>
    <property type="match status" value="1"/>
</dbReference>
<feature type="domain" description="PLD phosphodiesterase" evidence="2">
    <location>
        <begin position="379"/>
        <end position="406"/>
    </location>
</feature>
<dbReference type="InterPro" id="IPR001736">
    <property type="entry name" value="PLipase_D/transphosphatidylase"/>
</dbReference>
<comment type="caution">
    <text evidence="3">The sequence shown here is derived from an EMBL/GenBank/DDBJ whole genome shotgun (WGS) entry which is preliminary data.</text>
</comment>
<dbReference type="Gene3D" id="3.30.870.10">
    <property type="entry name" value="Endonuclease Chain A"/>
    <property type="match status" value="2"/>
</dbReference>
<name>A0A2A4F0X8_9BURK</name>
<feature type="chain" id="PRO_5012720355" evidence="1">
    <location>
        <begin position="38"/>
        <end position="476"/>
    </location>
</feature>
<dbReference type="SUPFAM" id="SSF56024">
    <property type="entry name" value="Phospholipase D/nuclease"/>
    <property type="match status" value="2"/>
</dbReference>
<dbReference type="EMBL" id="MTZV01000002">
    <property type="protein sequence ID" value="PCE27513.1"/>
    <property type="molecule type" value="Genomic_DNA"/>
</dbReference>
<evidence type="ECO:0000256" key="1">
    <source>
        <dbReference type="SAM" id="SignalP"/>
    </source>
</evidence>
<proteinExistence type="predicted"/>
<protein>
    <submittedName>
        <fullName evidence="3">Phospholipase</fullName>
    </submittedName>
</protein>
<reference evidence="3 4" key="1">
    <citation type="submission" date="2017-01" db="EMBL/GenBank/DDBJ databases">
        <title>Whole-Genome Shotgun Sequencing of Two beta-Proteobacterial Species in Search of the Bulgecin Biosynthetic Cluster.</title>
        <authorList>
            <person name="Horsman M.E."/>
            <person name="Marous D.R."/>
            <person name="Li R."/>
            <person name="Oliver R.A."/>
            <person name="Byun B."/>
            <person name="Emrich S.J."/>
            <person name="Boggess B."/>
            <person name="Townsend C.A."/>
            <person name="Mobashery S."/>
        </authorList>
    </citation>
    <scope>NUCLEOTIDE SEQUENCE [LARGE SCALE GENOMIC DNA]</scope>
    <source>
        <strain evidence="3 4">ATCC 31363</strain>
    </source>
</reference>
<dbReference type="PROSITE" id="PS50035">
    <property type="entry name" value="PLD"/>
    <property type="match status" value="1"/>
</dbReference>
<keyword evidence="1" id="KW-0732">Signal</keyword>
<dbReference type="GO" id="GO:0032049">
    <property type="term" value="P:cardiolipin biosynthetic process"/>
    <property type="evidence" value="ECO:0007669"/>
    <property type="project" value="UniProtKB-ARBA"/>
</dbReference>
<dbReference type="OrthoDB" id="9762009at2"/>
<sequence length="476" mass="53276">MTQGPRHIEPVRHLMTTTRSLALILACVFAFTQPGHAQCVDMVATLDDGQLMQSRIALIDRATPAEQIRILAYIFEIDQTGGLLLRHLVEAARRGVPVKLLIDGIGPEPHFAFEDEFIVALHEVAPGIELRIFHPRSDVVELSHRMHDKLFLVGDTAVIGSTSIWDASFRNWLSERDLMVSGDAGKDASSLHAMYEHFALFWNSPQVVRPEPEKFLQVASPYRVSQGHATLDPVRIHYWREWLLAPLDSAARATDLAATDTPTASDTPDDPAWIPIACERLRYVHDWPDKRSPGTLQDMLQAFDSAQHEILIINPYLILVPELREALERKQREGVHVILVSASLSSLTQEFPAVGRAYANDLPGLVNAGIEVREYADRENRMMHAKLVVIDGHRYYLGSFNFDSLSARLNTENGLWIDIPEDGLDPLQDSVAYFLRNSSSVSDANGRLLADPDVRCRAAGCGGAWRWVTMLIRGFL</sequence>
<dbReference type="Pfam" id="PF13091">
    <property type="entry name" value="PLDc_2"/>
    <property type="match status" value="2"/>
</dbReference>
<dbReference type="InterPro" id="IPR025202">
    <property type="entry name" value="PLD-like_dom"/>
</dbReference>
<dbReference type="Proteomes" id="UP000218022">
    <property type="component" value="Unassembled WGS sequence"/>
</dbReference>
<dbReference type="AlphaFoldDB" id="A0A2A4F0X8"/>
<gene>
    <name evidence="3" type="ORF">BWP39_03145</name>
</gene>
<evidence type="ECO:0000259" key="2">
    <source>
        <dbReference type="PROSITE" id="PS50035"/>
    </source>
</evidence>
<evidence type="ECO:0000313" key="4">
    <source>
        <dbReference type="Proteomes" id="UP000218022"/>
    </source>
</evidence>
<accession>A0A2A4F0X8</accession>